<protein>
    <recommendedName>
        <fullName evidence="1">F-box associated beta-propeller type 1 domain-containing protein</fullName>
    </recommendedName>
</protein>
<dbReference type="SUPFAM" id="SSF50965">
    <property type="entry name" value="Galactose oxidase, central domain"/>
    <property type="match status" value="1"/>
</dbReference>
<sequence length="234" mass="25997">MTSSLKSWLDCPCKSILRAKSVCKHWHKLISGECFSRRNVQVSARNSMAMIEVSGTSLRLLDSLGGVSRLSLDFLETEVSVRASHNGLLCCSTAAGEGEWIDYYVCNPITRQHTKLPGIDVDADLVGLACDSSGRNLNAVLAGHANDGNDETEGTIVGWVFDSESNKWRKLIYQLDGLYEFSFISKNPAVFVNGAFHWITDGSPTILLVLDLSRDLWRKMTLPDNISLTYLTFW</sequence>
<evidence type="ECO:0000313" key="3">
    <source>
        <dbReference type="Proteomes" id="UP001346149"/>
    </source>
</evidence>
<evidence type="ECO:0000313" key="2">
    <source>
        <dbReference type="EMBL" id="KAK4795713.1"/>
    </source>
</evidence>
<accession>A0AAN7MFY9</accession>
<gene>
    <name evidence="2" type="ORF">SAY86_028039</name>
</gene>
<evidence type="ECO:0000259" key="1">
    <source>
        <dbReference type="Pfam" id="PF07734"/>
    </source>
</evidence>
<dbReference type="AlphaFoldDB" id="A0AAN7MFY9"/>
<dbReference type="PANTHER" id="PTHR31672">
    <property type="entry name" value="BNACNNG10540D PROTEIN"/>
    <property type="match status" value="1"/>
</dbReference>
<keyword evidence="3" id="KW-1185">Reference proteome</keyword>
<organism evidence="2 3">
    <name type="scientific">Trapa natans</name>
    <name type="common">Water chestnut</name>
    <dbReference type="NCBI Taxonomy" id="22666"/>
    <lineage>
        <taxon>Eukaryota</taxon>
        <taxon>Viridiplantae</taxon>
        <taxon>Streptophyta</taxon>
        <taxon>Embryophyta</taxon>
        <taxon>Tracheophyta</taxon>
        <taxon>Spermatophyta</taxon>
        <taxon>Magnoliopsida</taxon>
        <taxon>eudicotyledons</taxon>
        <taxon>Gunneridae</taxon>
        <taxon>Pentapetalae</taxon>
        <taxon>rosids</taxon>
        <taxon>malvids</taxon>
        <taxon>Myrtales</taxon>
        <taxon>Lythraceae</taxon>
        <taxon>Trapa</taxon>
    </lineage>
</organism>
<dbReference type="InterPro" id="IPR011043">
    <property type="entry name" value="Gal_Oxase/kelch_b-propeller"/>
</dbReference>
<comment type="caution">
    <text evidence="2">The sequence shown here is derived from an EMBL/GenBank/DDBJ whole genome shotgun (WGS) entry which is preliminary data.</text>
</comment>
<dbReference type="InterPro" id="IPR036047">
    <property type="entry name" value="F-box-like_dom_sf"/>
</dbReference>
<dbReference type="Pfam" id="PF07734">
    <property type="entry name" value="FBA_1"/>
    <property type="match status" value="1"/>
</dbReference>
<feature type="domain" description="F-box associated beta-propeller type 1" evidence="1">
    <location>
        <begin position="76"/>
        <end position="220"/>
    </location>
</feature>
<dbReference type="InterPro" id="IPR006527">
    <property type="entry name" value="F-box-assoc_dom_typ1"/>
</dbReference>
<proteinExistence type="predicted"/>
<dbReference type="SUPFAM" id="SSF81383">
    <property type="entry name" value="F-box domain"/>
    <property type="match status" value="1"/>
</dbReference>
<dbReference type="EMBL" id="JAXQNO010000006">
    <property type="protein sequence ID" value="KAK4795713.1"/>
    <property type="molecule type" value="Genomic_DNA"/>
</dbReference>
<dbReference type="Proteomes" id="UP001346149">
    <property type="component" value="Unassembled WGS sequence"/>
</dbReference>
<reference evidence="2 3" key="1">
    <citation type="journal article" date="2023" name="Hortic Res">
        <title>Pangenome of water caltrop reveals structural variations and asymmetric subgenome divergence after allopolyploidization.</title>
        <authorList>
            <person name="Zhang X."/>
            <person name="Chen Y."/>
            <person name="Wang L."/>
            <person name="Yuan Y."/>
            <person name="Fang M."/>
            <person name="Shi L."/>
            <person name="Lu R."/>
            <person name="Comes H.P."/>
            <person name="Ma Y."/>
            <person name="Chen Y."/>
            <person name="Huang G."/>
            <person name="Zhou Y."/>
            <person name="Zheng Z."/>
            <person name="Qiu Y."/>
        </authorList>
    </citation>
    <scope>NUCLEOTIDE SEQUENCE [LARGE SCALE GENOMIC DNA]</scope>
    <source>
        <strain evidence="2">F231</strain>
    </source>
</reference>
<dbReference type="PANTHER" id="PTHR31672:SF2">
    <property type="entry name" value="F-BOX DOMAIN-CONTAINING PROTEIN"/>
    <property type="match status" value="1"/>
</dbReference>
<name>A0AAN7MFY9_TRANT</name>
<dbReference type="InterPro" id="IPR050796">
    <property type="entry name" value="SCF_F-box_component"/>
</dbReference>